<dbReference type="Proteomes" id="UP001152795">
    <property type="component" value="Unassembled WGS sequence"/>
</dbReference>
<evidence type="ECO:0000313" key="2">
    <source>
        <dbReference type="Proteomes" id="UP001152795"/>
    </source>
</evidence>
<keyword evidence="2" id="KW-1185">Reference proteome</keyword>
<reference evidence="1" key="1">
    <citation type="submission" date="2020-04" db="EMBL/GenBank/DDBJ databases">
        <authorList>
            <person name="Alioto T."/>
            <person name="Alioto T."/>
            <person name="Gomez Garrido J."/>
        </authorList>
    </citation>
    <scope>NUCLEOTIDE SEQUENCE</scope>
    <source>
        <strain evidence="1">A484AB</strain>
    </source>
</reference>
<accession>A0A6S7I1K0</accession>
<organism evidence="1 2">
    <name type="scientific">Paramuricea clavata</name>
    <name type="common">Red gorgonian</name>
    <name type="synonym">Violescent sea-whip</name>
    <dbReference type="NCBI Taxonomy" id="317549"/>
    <lineage>
        <taxon>Eukaryota</taxon>
        <taxon>Metazoa</taxon>
        <taxon>Cnidaria</taxon>
        <taxon>Anthozoa</taxon>
        <taxon>Octocorallia</taxon>
        <taxon>Malacalcyonacea</taxon>
        <taxon>Plexauridae</taxon>
        <taxon>Paramuricea</taxon>
    </lineage>
</organism>
<comment type="caution">
    <text evidence="1">The sequence shown here is derived from an EMBL/GenBank/DDBJ whole genome shotgun (WGS) entry which is preliminary data.</text>
</comment>
<name>A0A6S7I1K0_PARCT</name>
<dbReference type="OrthoDB" id="4330301at2759"/>
<protein>
    <submittedName>
        <fullName evidence="1">Uncharacterized protein</fullName>
    </submittedName>
</protein>
<sequence length="70" mass="8327">MKLDSCVVTDLVPFVDRKEMNNTPLFEFKDDGIHRRSDIDDLQDKKTITNWWRYTTVGKLLRYEPHNSAI</sequence>
<dbReference type="AlphaFoldDB" id="A0A6S7I1K0"/>
<evidence type="ECO:0000313" key="1">
    <source>
        <dbReference type="EMBL" id="CAB4010917.1"/>
    </source>
</evidence>
<proteinExistence type="predicted"/>
<gene>
    <name evidence="1" type="ORF">PACLA_8A078552</name>
</gene>
<dbReference type="EMBL" id="CACRXK020006959">
    <property type="protein sequence ID" value="CAB4010917.1"/>
    <property type="molecule type" value="Genomic_DNA"/>
</dbReference>